<proteinExistence type="predicted"/>
<evidence type="ECO:0008006" key="3">
    <source>
        <dbReference type="Google" id="ProtNLM"/>
    </source>
</evidence>
<reference evidence="1 2" key="1">
    <citation type="submission" date="2019-02" db="EMBL/GenBank/DDBJ databases">
        <title>Planctomycetal bacteria perform biofilm scaping via a novel small molecule.</title>
        <authorList>
            <person name="Jeske O."/>
            <person name="Boedeker C."/>
            <person name="Wiegand S."/>
            <person name="Breitling P."/>
            <person name="Kallscheuer N."/>
            <person name="Jogler M."/>
            <person name="Rohde M."/>
            <person name="Petersen J."/>
            <person name="Medema M.H."/>
            <person name="Surup F."/>
            <person name="Jogler C."/>
        </authorList>
    </citation>
    <scope>NUCLEOTIDE SEQUENCE [LARGE SCALE GENOMIC DNA]</scope>
    <source>
        <strain evidence="1 2">Mal15</strain>
    </source>
</reference>
<dbReference type="EMBL" id="CP036264">
    <property type="protein sequence ID" value="QEG02574.1"/>
    <property type="molecule type" value="Genomic_DNA"/>
</dbReference>
<keyword evidence="2" id="KW-1185">Reference proteome</keyword>
<accession>A0A5B9MNQ3</accession>
<protein>
    <recommendedName>
        <fullName evidence="3">Acyl carrier protein phosphodiesterase</fullName>
    </recommendedName>
</protein>
<dbReference type="Proteomes" id="UP000321353">
    <property type="component" value="Chromosome"/>
</dbReference>
<evidence type="ECO:0000313" key="2">
    <source>
        <dbReference type="Proteomes" id="UP000321353"/>
    </source>
</evidence>
<evidence type="ECO:0000313" key="1">
    <source>
        <dbReference type="EMBL" id="QEG02574.1"/>
    </source>
</evidence>
<organism evidence="1 2">
    <name type="scientific">Stieleria maiorica</name>
    <dbReference type="NCBI Taxonomy" id="2795974"/>
    <lineage>
        <taxon>Bacteria</taxon>
        <taxon>Pseudomonadati</taxon>
        <taxon>Planctomycetota</taxon>
        <taxon>Planctomycetia</taxon>
        <taxon>Pirellulales</taxon>
        <taxon>Pirellulaceae</taxon>
        <taxon>Stieleria</taxon>
    </lineage>
</organism>
<gene>
    <name evidence="1" type="ORF">Mal15_66950</name>
</gene>
<sequence length="225" mass="25835">MNFLSHAIPYLDDPLVAVSTGVPDFLSVVDRRIRARERMATAALQSDDVQVRQVAGGILHHIRDDRWFHNTPAFVETNLQLAVGLRDLLPGDRGFRPMFVGHILIEVLLDALWIRDFPEIARRYYRVIDDTPPELVQRCVNEITGKPTEKLAGAIRRYAEARFLYDYLDHNQLLMRLNQVMRRVGLAEMPDSVLPWLQEASELVESRRVRFLTPPDGSTLFPPLP</sequence>
<dbReference type="KEGG" id="smam:Mal15_66950"/>
<name>A0A5B9MNQ3_9BACT</name>
<dbReference type="RefSeq" id="WP_147871492.1">
    <property type="nucleotide sequence ID" value="NZ_CP036264.1"/>
</dbReference>
<dbReference type="AlphaFoldDB" id="A0A5B9MNQ3"/>